<evidence type="ECO:0008006" key="4">
    <source>
        <dbReference type="Google" id="ProtNLM"/>
    </source>
</evidence>
<keyword evidence="3" id="KW-1185">Reference proteome</keyword>
<feature type="chain" id="PRO_5040994651" description="Celp0028 effector like protein" evidence="1">
    <location>
        <begin position="18"/>
        <end position="238"/>
    </location>
</feature>
<gene>
    <name evidence="2" type="ORF">N0V93_004082</name>
</gene>
<dbReference type="AlphaFoldDB" id="A0A9W8YYC5"/>
<keyword evidence="1" id="KW-0732">Signal</keyword>
<accession>A0A9W8YYC5</accession>
<dbReference type="EMBL" id="JAPEVB010000002">
    <property type="protein sequence ID" value="KAJ4394862.1"/>
    <property type="molecule type" value="Genomic_DNA"/>
</dbReference>
<dbReference type="Proteomes" id="UP001140453">
    <property type="component" value="Unassembled WGS sequence"/>
</dbReference>
<evidence type="ECO:0000256" key="1">
    <source>
        <dbReference type="SAM" id="SignalP"/>
    </source>
</evidence>
<organism evidence="2 3">
    <name type="scientific">Gnomoniopsis smithogilvyi</name>
    <dbReference type="NCBI Taxonomy" id="1191159"/>
    <lineage>
        <taxon>Eukaryota</taxon>
        <taxon>Fungi</taxon>
        <taxon>Dikarya</taxon>
        <taxon>Ascomycota</taxon>
        <taxon>Pezizomycotina</taxon>
        <taxon>Sordariomycetes</taxon>
        <taxon>Sordariomycetidae</taxon>
        <taxon>Diaporthales</taxon>
        <taxon>Gnomoniaceae</taxon>
        <taxon>Gnomoniopsis</taxon>
    </lineage>
</organism>
<feature type="signal peptide" evidence="1">
    <location>
        <begin position="1"/>
        <end position="17"/>
    </location>
</feature>
<protein>
    <recommendedName>
        <fullName evidence="4">Celp0028 effector like protein</fullName>
    </recommendedName>
</protein>
<comment type="caution">
    <text evidence="2">The sequence shown here is derived from an EMBL/GenBank/DDBJ whole genome shotgun (WGS) entry which is preliminary data.</text>
</comment>
<proteinExistence type="predicted"/>
<evidence type="ECO:0000313" key="3">
    <source>
        <dbReference type="Proteomes" id="UP001140453"/>
    </source>
</evidence>
<name>A0A9W8YYC5_9PEZI</name>
<dbReference type="OrthoDB" id="4831122at2759"/>
<evidence type="ECO:0000313" key="2">
    <source>
        <dbReference type="EMBL" id="KAJ4394862.1"/>
    </source>
</evidence>
<reference evidence="2" key="1">
    <citation type="submission" date="2022-10" db="EMBL/GenBank/DDBJ databases">
        <title>Tapping the CABI collections for fungal endophytes: first genome assemblies for Collariella, Neodidymelliopsis, Ascochyta clinopodiicola, Didymella pomorum, Didymosphaeria variabile, Neocosmospora piperis and Neocucurbitaria cava.</title>
        <authorList>
            <person name="Hill R."/>
        </authorList>
    </citation>
    <scope>NUCLEOTIDE SEQUENCE</scope>
    <source>
        <strain evidence="2">IMI 355082</strain>
    </source>
</reference>
<sequence>MLFSAFAILAILGASQATPAPKVLEFDDVLLLREDGNHVVMKKWDYQIEEDKREVQRRRLGNKAARTSEGEVAKISKKCEESTEIQVLEDTYFNDWDVAMSPVIGNTGSTIATVAVAKGYSIADAVSVTETVSATLDKVFSASLALSYTNTYTTTDTQTFSFNVPNGQYGLVVSNPWVHRVSGNVLSGCTDSPTVDEFSSSSYTSQNYGDLEWVKGPIVMCNSSTYPVPYCIGQGEHQ</sequence>